<dbReference type="PROSITE" id="PS50027">
    <property type="entry name" value="EGF_LAM_2"/>
    <property type="match status" value="1"/>
</dbReference>
<feature type="domain" description="NTR" evidence="10">
    <location>
        <begin position="105"/>
        <end position="185"/>
    </location>
</feature>
<dbReference type="GO" id="GO:0005576">
    <property type="term" value="C:extracellular region"/>
    <property type="evidence" value="ECO:0007669"/>
    <property type="project" value="UniProtKB-SubCell"/>
</dbReference>
<keyword evidence="6" id="KW-0325">Glycoprotein</keyword>
<dbReference type="OrthoDB" id="5984158at2759"/>
<keyword evidence="12" id="KW-1185">Reference proteome</keyword>
<dbReference type="InterPro" id="IPR002049">
    <property type="entry name" value="LE_dom"/>
</dbReference>
<feature type="disulfide bond" evidence="8">
    <location>
        <begin position="27"/>
        <end position="44"/>
    </location>
</feature>
<evidence type="ECO:0000256" key="1">
    <source>
        <dbReference type="ARBA" id="ARBA00004613"/>
    </source>
</evidence>
<evidence type="ECO:0000259" key="10">
    <source>
        <dbReference type="PROSITE" id="PS50189"/>
    </source>
</evidence>
<dbReference type="InterPro" id="IPR008993">
    <property type="entry name" value="TIMP-like_OB-fold"/>
</dbReference>
<feature type="disulfide bond" evidence="8">
    <location>
        <begin position="46"/>
        <end position="55"/>
    </location>
</feature>
<dbReference type="EMBL" id="OA882604">
    <property type="protein sequence ID" value="CAD7276176.1"/>
    <property type="molecule type" value="Genomic_DNA"/>
</dbReference>
<dbReference type="Proteomes" id="UP000678499">
    <property type="component" value="Unassembled WGS sequence"/>
</dbReference>
<sequence length="185" mass="20367">MNGAVRGRRPRRSSLTLTSQLSSACECHLIGSSGTVCHQVTGQCPCKDGVVGLTCNRCAKGYQQSRSPIAPCVKIPTMPERKTVSPAQKSSISSSNEYSEHDGTCERCQINKRRLNVKKFCKRDFAVLAFVQNRELAGNRVKFTVLIRDTFKKSLDSSLLRGRTSYVSVSMNALACKCPSMRVGR</sequence>
<dbReference type="GO" id="GO:0009888">
    <property type="term" value="P:tissue development"/>
    <property type="evidence" value="ECO:0007669"/>
    <property type="project" value="TreeGrafter"/>
</dbReference>
<dbReference type="GO" id="GO:0009887">
    <property type="term" value="P:animal organ morphogenesis"/>
    <property type="evidence" value="ECO:0007669"/>
    <property type="project" value="TreeGrafter"/>
</dbReference>
<dbReference type="PANTHER" id="PTHR10574">
    <property type="entry name" value="NETRIN/LAMININ-RELATED"/>
    <property type="match status" value="1"/>
</dbReference>
<dbReference type="Pfam" id="PF00053">
    <property type="entry name" value="EGF_laminin"/>
    <property type="match status" value="1"/>
</dbReference>
<dbReference type="EMBL" id="CAJPEX010000567">
    <property type="protein sequence ID" value="CAG0916328.1"/>
    <property type="molecule type" value="Genomic_DNA"/>
</dbReference>
<evidence type="ECO:0000256" key="2">
    <source>
        <dbReference type="ARBA" id="ARBA00022525"/>
    </source>
</evidence>
<dbReference type="SMART" id="SM00180">
    <property type="entry name" value="EGF_Lam"/>
    <property type="match status" value="1"/>
</dbReference>
<dbReference type="InterPro" id="IPR050440">
    <property type="entry name" value="Laminin/Netrin_ECM"/>
</dbReference>
<proteinExistence type="predicted"/>
<dbReference type="Gene3D" id="2.10.25.10">
    <property type="entry name" value="Laminin"/>
    <property type="match status" value="1"/>
</dbReference>
<feature type="domain" description="Laminin EGF-like" evidence="9">
    <location>
        <begin position="25"/>
        <end position="74"/>
    </location>
</feature>
<dbReference type="PROSITE" id="PS01248">
    <property type="entry name" value="EGF_LAM_1"/>
    <property type="match status" value="1"/>
</dbReference>
<comment type="subcellular location">
    <subcellularLocation>
        <location evidence="1">Secreted</location>
    </subcellularLocation>
</comment>
<dbReference type="SUPFAM" id="SSF57196">
    <property type="entry name" value="EGF/Laminin"/>
    <property type="match status" value="1"/>
</dbReference>
<name>A0A7R9BIT7_9CRUS</name>
<dbReference type="PANTHER" id="PTHR10574:SF365">
    <property type="entry name" value="NETRIN-A-RELATED"/>
    <property type="match status" value="1"/>
</dbReference>
<dbReference type="Gene3D" id="2.40.50.120">
    <property type="match status" value="1"/>
</dbReference>
<evidence type="ECO:0000256" key="3">
    <source>
        <dbReference type="ARBA" id="ARBA00022729"/>
    </source>
</evidence>
<evidence type="ECO:0000256" key="7">
    <source>
        <dbReference type="ARBA" id="ARBA00023292"/>
    </source>
</evidence>
<evidence type="ECO:0000313" key="11">
    <source>
        <dbReference type="EMBL" id="CAD7276176.1"/>
    </source>
</evidence>
<keyword evidence="5 8" id="KW-1015">Disulfide bond</keyword>
<dbReference type="AlphaFoldDB" id="A0A7R9BIT7"/>
<keyword evidence="4" id="KW-0677">Repeat</keyword>
<evidence type="ECO:0000256" key="5">
    <source>
        <dbReference type="ARBA" id="ARBA00023157"/>
    </source>
</evidence>
<accession>A0A7R9BIT7</accession>
<evidence type="ECO:0000256" key="8">
    <source>
        <dbReference type="PROSITE-ProRule" id="PRU00460"/>
    </source>
</evidence>
<evidence type="ECO:0000256" key="4">
    <source>
        <dbReference type="ARBA" id="ARBA00022737"/>
    </source>
</evidence>
<dbReference type="PROSITE" id="PS50189">
    <property type="entry name" value="NTR"/>
    <property type="match status" value="1"/>
</dbReference>
<dbReference type="GO" id="GO:0016358">
    <property type="term" value="P:dendrite development"/>
    <property type="evidence" value="ECO:0007669"/>
    <property type="project" value="TreeGrafter"/>
</dbReference>
<evidence type="ECO:0008006" key="13">
    <source>
        <dbReference type="Google" id="ProtNLM"/>
    </source>
</evidence>
<evidence type="ECO:0000313" key="12">
    <source>
        <dbReference type="Proteomes" id="UP000678499"/>
    </source>
</evidence>
<organism evidence="11">
    <name type="scientific">Notodromas monacha</name>
    <dbReference type="NCBI Taxonomy" id="399045"/>
    <lineage>
        <taxon>Eukaryota</taxon>
        <taxon>Metazoa</taxon>
        <taxon>Ecdysozoa</taxon>
        <taxon>Arthropoda</taxon>
        <taxon>Crustacea</taxon>
        <taxon>Oligostraca</taxon>
        <taxon>Ostracoda</taxon>
        <taxon>Podocopa</taxon>
        <taxon>Podocopida</taxon>
        <taxon>Cypridocopina</taxon>
        <taxon>Cypridoidea</taxon>
        <taxon>Cyprididae</taxon>
        <taxon>Notodromas</taxon>
    </lineage>
</organism>
<dbReference type="FunFam" id="2.10.25.10:FF:000048">
    <property type="entry name" value="Netrin 3"/>
    <property type="match status" value="1"/>
</dbReference>
<keyword evidence="7 8" id="KW-0424">Laminin EGF-like domain</keyword>
<protein>
    <recommendedName>
        <fullName evidence="13">Netrin-1</fullName>
    </recommendedName>
</protein>
<keyword evidence="3" id="KW-0732">Signal</keyword>
<evidence type="ECO:0000259" key="9">
    <source>
        <dbReference type="PROSITE" id="PS50027"/>
    </source>
</evidence>
<dbReference type="InterPro" id="IPR001134">
    <property type="entry name" value="Netrin_domain"/>
</dbReference>
<dbReference type="Pfam" id="PF01759">
    <property type="entry name" value="NTR"/>
    <property type="match status" value="1"/>
</dbReference>
<evidence type="ECO:0000256" key="6">
    <source>
        <dbReference type="ARBA" id="ARBA00023180"/>
    </source>
</evidence>
<dbReference type="GO" id="GO:0005604">
    <property type="term" value="C:basement membrane"/>
    <property type="evidence" value="ECO:0007669"/>
    <property type="project" value="TreeGrafter"/>
</dbReference>
<dbReference type="PROSITE" id="PS51257">
    <property type="entry name" value="PROKAR_LIPOPROTEIN"/>
    <property type="match status" value="1"/>
</dbReference>
<dbReference type="GO" id="GO:0008045">
    <property type="term" value="P:motor neuron axon guidance"/>
    <property type="evidence" value="ECO:0007669"/>
    <property type="project" value="TreeGrafter"/>
</dbReference>
<gene>
    <name evidence="11" type="ORF">NMOB1V02_LOCUS3952</name>
</gene>
<dbReference type="SUPFAM" id="SSF50242">
    <property type="entry name" value="TIMP-like"/>
    <property type="match status" value="1"/>
</dbReference>
<feature type="disulfide bond" evidence="8">
    <location>
        <begin position="25"/>
        <end position="37"/>
    </location>
</feature>
<keyword evidence="2" id="KW-0964">Secreted</keyword>
<reference evidence="11" key="1">
    <citation type="submission" date="2020-11" db="EMBL/GenBank/DDBJ databases">
        <authorList>
            <person name="Tran Van P."/>
        </authorList>
    </citation>
    <scope>NUCLEOTIDE SEQUENCE</scope>
</reference>
<feature type="disulfide bond" evidence="8">
    <location>
        <begin position="58"/>
        <end position="72"/>
    </location>
</feature>
<dbReference type="InterPro" id="IPR018933">
    <property type="entry name" value="Netrin_module_non-TIMP"/>
</dbReference>
<dbReference type="CDD" id="cd00055">
    <property type="entry name" value="EGF_Lam"/>
    <property type="match status" value="1"/>
</dbReference>